<organism evidence="1 2">
    <name type="scientific">Leptospira stimsonii</name>
    <dbReference type="NCBI Taxonomy" id="2202203"/>
    <lineage>
        <taxon>Bacteria</taxon>
        <taxon>Pseudomonadati</taxon>
        <taxon>Spirochaetota</taxon>
        <taxon>Spirochaetia</taxon>
        <taxon>Leptospirales</taxon>
        <taxon>Leptospiraceae</taxon>
        <taxon>Leptospira</taxon>
    </lineage>
</organism>
<dbReference type="Proteomes" id="UP000266669">
    <property type="component" value="Unassembled WGS sequence"/>
</dbReference>
<proteinExistence type="predicted"/>
<dbReference type="AlphaFoldDB" id="A0A8B3CRV9"/>
<accession>A0A8B3CRV9</accession>
<reference evidence="2" key="1">
    <citation type="submission" date="2018-05" db="EMBL/GenBank/DDBJ databases">
        <title>Leptospira yasudae sp. nov. and Leptospira stimsonii sp. nov., two pathogenic species of the genus Leptospira isolated from environmental sources.</title>
        <authorList>
            <person name="Casanovas-Massana A."/>
            <person name="Hamond C."/>
            <person name="Santos L.A."/>
            <person name="Hacker K.P."/>
            <person name="Balassiano I."/>
            <person name="Medeiros M.A."/>
            <person name="Reis M.G."/>
            <person name="Ko A.I."/>
            <person name="Wunder E.A."/>
        </authorList>
    </citation>
    <scope>NUCLEOTIDE SEQUENCE [LARGE SCALE GENOMIC DNA]</scope>
    <source>
        <strain evidence="2">AMB6-RJ</strain>
    </source>
</reference>
<name>A0A8B3CRV9_9LEPT</name>
<sequence length="63" mass="7371">MGSEFEKAKLLLSIRTNHLERCSFEQGCSLVFMRSIGNNEQENHLRRSSLRKGNKSPFLRELF</sequence>
<evidence type="ECO:0000313" key="2">
    <source>
        <dbReference type="Proteomes" id="UP000266669"/>
    </source>
</evidence>
<comment type="caution">
    <text evidence="1">The sequence shown here is derived from an EMBL/GenBank/DDBJ whole genome shotgun (WGS) entry which is preliminary data.</text>
</comment>
<protein>
    <submittedName>
        <fullName evidence="1">Uncharacterized protein</fullName>
    </submittedName>
</protein>
<dbReference type="EMBL" id="QHCS01000002">
    <property type="protein sequence ID" value="RHX86231.1"/>
    <property type="molecule type" value="Genomic_DNA"/>
</dbReference>
<gene>
    <name evidence="1" type="ORF">DLM78_10285</name>
</gene>
<evidence type="ECO:0000313" key="1">
    <source>
        <dbReference type="EMBL" id="RHX86231.1"/>
    </source>
</evidence>